<evidence type="ECO:0000256" key="2">
    <source>
        <dbReference type="ARBA" id="ARBA00022525"/>
    </source>
</evidence>
<evidence type="ECO:0000256" key="3">
    <source>
        <dbReference type="SAM" id="SignalP"/>
    </source>
</evidence>
<dbReference type="Proteomes" id="UP000019140">
    <property type="component" value="Unassembled WGS sequence"/>
</dbReference>
<dbReference type="EMBL" id="AZHX01000119">
    <property type="protein sequence ID" value="ETX08866.1"/>
    <property type="molecule type" value="Genomic_DNA"/>
</dbReference>
<sequence>MKHVKSLIAVALFVVGILAQAGLAQAQSECYGFDPEDFDVYWVGTAGNDTYDCPSNQGCLIYGGAGNDTLEGGTGDDVICGGPGHDVLRGHSGNDEIHGDDGNDTINGGSGDDHLDGWAGNDTVYGGAGDDWLHGDDGTDHVDGASGYDECYDFGNWGRILNCEN</sequence>
<dbReference type="PANTHER" id="PTHR38340:SF1">
    <property type="entry name" value="S-LAYER PROTEIN"/>
    <property type="match status" value="1"/>
</dbReference>
<dbReference type="InterPro" id="IPR011049">
    <property type="entry name" value="Serralysin-like_metalloprot_C"/>
</dbReference>
<keyword evidence="3" id="KW-0732">Signal</keyword>
<keyword evidence="5" id="KW-1185">Reference proteome</keyword>
<dbReference type="PRINTS" id="PR00313">
    <property type="entry name" value="CABNDNGRPT"/>
</dbReference>
<name>W4MG33_9BACT</name>
<protein>
    <recommendedName>
        <fullName evidence="6">Calcium-binding protein</fullName>
    </recommendedName>
</protein>
<dbReference type="PANTHER" id="PTHR38340">
    <property type="entry name" value="S-LAYER PROTEIN"/>
    <property type="match status" value="1"/>
</dbReference>
<dbReference type="Gene3D" id="2.150.10.10">
    <property type="entry name" value="Serralysin-like metalloprotease, C-terminal"/>
    <property type="match status" value="2"/>
</dbReference>
<dbReference type="PATRIC" id="fig|1429439.4.peg.490"/>
<dbReference type="GO" id="GO:0005509">
    <property type="term" value="F:calcium ion binding"/>
    <property type="evidence" value="ECO:0007669"/>
    <property type="project" value="InterPro"/>
</dbReference>
<evidence type="ECO:0000256" key="1">
    <source>
        <dbReference type="ARBA" id="ARBA00004613"/>
    </source>
</evidence>
<feature type="signal peptide" evidence="3">
    <location>
        <begin position="1"/>
        <end position="26"/>
    </location>
</feature>
<dbReference type="InterPro" id="IPR018511">
    <property type="entry name" value="Hemolysin-typ_Ca-bd_CS"/>
</dbReference>
<reference evidence="4 5" key="1">
    <citation type="journal article" date="2014" name="Nature">
        <title>An environmental bacterial taxon with a large and distinct metabolic repertoire.</title>
        <authorList>
            <person name="Wilson M.C."/>
            <person name="Mori T."/>
            <person name="Ruckert C."/>
            <person name="Uria A.R."/>
            <person name="Helf M.J."/>
            <person name="Takada K."/>
            <person name="Gernert C."/>
            <person name="Steffens U.A."/>
            <person name="Heycke N."/>
            <person name="Schmitt S."/>
            <person name="Rinke C."/>
            <person name="Helfrich E.J."/>
            <person name="Brachmann A.O."/>
            <person name="Gurgui C."/>
            <person name="Wakimoto T."/>
            <person name="Kracht M."/>
            <person name="Crusemann M."/>
            <person name="Hentschel U."/>
            <person name="Abe I."/>
            <person name="Matsunaga S."/>
            <person name="Kalinowski J."/>
            <person name="Takeyama H."/>
            <person name="Piel J."/>
        </authorList>
    </citation>
    <scope>NUCLEOTIDE SEQUENCE [LARGE SCALE GENOMIC DNA]</scope>
    <source>
        <strain evidence="5">TSY2</strain>
    </source>
</reference>
<organism evidence="4 5">
    <name type="scientific">Candidatus Entotheonella gemina</name>
    <dbReference type="NCBI Taxonomy" id="1429439"/>
    <lineage>
        <taxon>Bacteria</taxon>
        <taxon>Pseudomonadati</taxon>
        <taxon>Nitrospinota/Tectimicrobiota group</taxon>
        <taxon>Candidatus Tectimicrobiota</taxon>
        <taxon>Candidatus Entotheonellia</taxon>
        <taxon>Candidatus Entotheonellales</taxon>
        <taxon>Candidatus Entotheonellaceae</taxon>
        <taxon>Candidatus Entotheonella</taxon>
    </lineage>
</organism>
<dbReference type="HOGENOM" id="CLU_1607834_0_0_7"/>
<dbReference type="AlphaFoldDB" id="W4MG33"/>
<dbReference type="InterPro" id="IPR001343">
    <property type="entry name" value="Hemolysn_Ca-bd"/>
</dbReference>
<accession>W4MG33</accession>
<keyword evidence="2" id="KW-0964">Secreted</keyword>
<evidence type="ECO:0000313" key="4">
    <source>
        <dbReference type="EMBL" id="ETX08866.1"/>
    </source>
</evidence>
<proteinExistence type="predicted"/>
<dbReference type="Pfam" id="PF00353">
    <property type="entry name" value="HemolysinCabind"/>
    <property type="match status" value="2"/>
</dbReference>
<feature type="chain" id="PRO_5004844947" description="Calcium-binding protein" evidence="3">
    <location>
        <begin position="27"/>
        <end position="165"/>
    </location>
</feature>
<gene>
    <name evidence="4" type="ORF">ETSY2_02880</name>
</gene>
<dbReference type="PROSITE" id="PS00330">
    <property type="entry name" value="HEMOLYSIN_CALCIUM"/>
    <property type="match status" value="1"/>
</dbReference>
<evidence type="ECO:0000313" key="5">
    <source>
        <dbReference type="Proteomes" id="UP000019140"/>
    </source>
</evidence>
<comment type="subcellular location">
    <subcellularLocation>
        <location evidence="1">Secreted</location>
    </subcellularLocation>
</comment>
<dbReference type="SUPFAM" id="SSF51120">
    <property type="entry name" value="beta-Roll"/>
    <property type="match status" value="1"/>
</dbReference>
<comment type="caution">
    <text evidence="4">The sequence shown here is derived from an EMBL/GenBank/DDBJ whole genome shotgun (WGS) entry which is preliminary data.</text>
</comment>
<dbReference type="InterPro" id="IPR050557">
    <property type="entry name" value="RTX_toxin/Mannuronan_C5-epim"/>
</dbReference>
<dbReference type="GO" id="GO:0005576">
    <property type="term" value="C:extracellular region"/>
    <property type="evidence" value="ECO:0007669"/>
    <property type="project" value="UniProtKB-SubCell"/>
</dbReference>
<evidence type="ECO:0008006" key="6">
    <source>
        <dbReference type="Google" id="ProtNLM"/>
    </source>
</evidence>